<dbReference type="Pfam" id="PF26639">
    <property type="entry name" value="Het-6_barrel"/>
    <property type="match status" value="1"/>
</dbReference>
<feature type="non-terminal residue" evidence="1">
    <location>
        <position position="1"/>
    </location>
</feature>
<dbReference type="PANTHER" id="PTHR24148">
    <property type="entry name" value="ANKYRIN REPEAT DOMAIN-CONTAINING PROTEIN 39 HOMOLOG-RELATED"/>
    <property type="match status" value="1"/>
</dbReference>
<accession>A0AA40ATQ9</accession>
<organism evidence="1 2">
    <name type="scientific">Lasiosphaeria miniovina</name>
    <dbReference type="NCBI Taxonomy" id="1954250"/>
    <lineage>
        <taxon>Eukaryota</taxon>
        <taxon>Fungi</taxon>
        <taxon>Dikarya</taxon>
        <taxon>Ascomycota</taxon>
        <taxon>Pezizomycotina</taxon>
        <taxon>Sordariomycetes</taxon>
        <taxon>Sordariomycetidae</taxon>
        <taxon>Sordariales</taxon>
        <taxon>Lasiosphaeriaceae</taxon>
        <taxon>Lasiosphaeria</taxon>
    </lineage>
</organism>
<dbReference type="AlphaFoldDB" id="A0AA40ATQ9"/>
<evidence type="ECO:0000313" key="2">
    <source>
        <dbReference type="Proteomes" id="UP001172101"/>
    </source>
</evidence>
<dbReference type="EMBL" id="JAUIRO010000003">
    <property type="protein sequence ID" value="KAK0721811.1"/>
    <property type="molecule type" value="Genomic_DNA"/>
</dbReference>
<dbReference type="PANTHER" id="PTHR24148:SF73">
    <property type="entry name" value="HET DOMAIN PROTEIN (AFU_ORTHOLOGUE AFUA_8G01020)"/>
    <property type="match status" value="1"/>
</dbReference>
<proteinExistence type="predicted"/>
<name>A0AA40ATQ9_9PEZI</name>
<sequence>LGMADRDVRDRHIVDYDKSPKQVFVEATRNLIHSATGLQILSRSPGMYYRDHEVCAKTIDAGNAFRTDTGFIGFGPLTTKPGDLVTIMAGGDVPLVLRPYQGHYLLVGQAFVNGVMFGELFE</sequence>
<reference evidence="1" key="1">
    <citation type="submission" date="2023-06" db="EMBL/GenBank/DDBJ databases">
        <title>Genome-scale phylogeny and comparative genomics of the fungal order Sordariales.</title>
        <authorList>
            <consortium name="Lawrence Berkeley National Laboratory"/>
            <person name="Hensen N."/>
            <person name="Bonometti L."/>
            <person name="Westerberg I."/>
            <person name="Brannstrom I.O."/>
            <person name="Guillou S."/>
            <person name="Cros-Aarteil S."/>
            <person name="Calhoun S."/>
            <person name="Haridas S."/>
            <person name="Kuo A."/>
            <person name="Mondo S."/>
            <person name="Pangilinan J."/>
            <person name="Riley R."/>
            <person name="LaButti K."/>
            <person name="Andreopoulos B."/>
            <person name="Lipzen A."/>
            <person name="Chen C."/>
            <person name="Yanf M."/>
            <person name="Daum C."/>
            <person name="Ng V."/>
            <person name="Clum A."/>
            <person name="Steindorff A."/>
            <person name="Ohm R."/>
            <person name="Martin F."/>
            <person name="Silar P."/>
            <person name="Natvig D."/>
            <person name="Lalanne C."/>
            <person name="Gautier V."/>
            <person name="Ament-velasquez S.L."/>
            <person name="Kruys A."/>
            <person name="Hutchinson M.I."/>
            <person name="Powell A.J."/>
            <person name="Barry K."/>
            <person name="Miller A.N."/>
            <person name="Grigoriev I.V."/>
            <person name="Debuchy R."/>
            <person name="Gladieux P."/>
            <person name="Thoren M.H."/>
            <person name="Johannesson H."/>
        </authorList>
    </citation>
    <scope>NUCLEOTIDE SEQUENCE</scope>
    <source>
        <strain evidence="1">SMH2392-1A</strain>
    </source>
</reference>
<keyword evidence="2" id="KW-1185">Reference proteome</keyword>
<comment type="caution">
    <text evidence="1">The sequence shown here is derived from an EMBL/GenBank/DDBJ whole genome shotgun (WGS) entry which is preliminary data.</text>
</comment>
<dbReference type="InterPro" id="IPR052895">
    <property type="entry name" value="HetReg/Transcr_Mod"/>
</dbReference>
<dbReference type="GeneID" id="85319488"/>
<dbReference type="RefSeq" id="XP_060297735.1">
    <property type="nucleotide sequence ID" value="XM_060436218.1"/>
</dbReference>
<evidence type="ECO:0000313" key="1">
    <source>
        <dbReference type="EMBL" id="KAK0721811.1"/>
    </source>
</evidence>
<gene>
    <name evidence="1" type="ORF">B0T26DRAFT_627930</name>
</gene>
<dbReference type="Proteomes" id="UP001172101">
    <property type="component" value="Unassembled WGS sequence"/>
</dbReference>
<feature type="non-terminal residue" evidence="1">
    <location>
        <position position="122"/>
    </location>
</feature>
<protein>
    <submittedName>
        <fullName evidence="1">Uncharacterized protein</fullName>
    </submittedName>
</protein>